<evidence type="ECO:0000313" key="4">
    <source>
        <dbReference type="EMBL" id="OXZ28217.1"/>
    </source>
</evidence>
<dbReference type="GO" id="GO:0016740">
    <property type="term" value="F:transferase activity"/>
    <property type="evidence" value="ECO:0007669"/>
    <property type="project" value="UniProtKB-KW"/>
</dbReference>
<evidence type="ECO:0000256" key="1">
    <source>
        <dbReference type="ARBA" id="ARBA00022679"/>
    </source>
</evidence>
<dbReference type="InterPro" id="IPR035107">
    <property type="entry name" value="tRNA_thiolation_TtcA_Ctu1"/>
</dbReference>
<keyword evidence="1" id="KW-0808">Transferase</keyword>
<dbReference type="Proteomes" id="UP000215413">
    <property type="component" value="Unassembled WGS sequence"/>
</dbReference>
<evidence type="ECO:0000259" key="2">
    <source>
        <dbReference type="Pfam" id="PF01171"/>
    </source>
</evidence>
<reference evidence="3" key="4">
    <citation type="submission" date="2021-02" db="EMBL/GenBank/DDBJ databases">
        <title>Infant gut strain persistence is associated with maternal origin, phylogeny, and functional potential including surface adhesion and iron acquisition.</title>
        <authorList>
            <person name="Lou Y.C."/>
        </authorList>
    </citation>
    <scope>NUCLEOTIDE SEQUENCE</scope>
    <source>
        <strain evidence="3">L3_058_000G1_dasL3_058_000G1_concoct_72</strain>
    </source>
</reference>
<reference evidence="6" key="2">
    <citation type="submission" date="2017-04" db="EMBL/GenBank/DDBJ databases">
        <title>Finegoldia magna isolated from orthopedic joint implant-associated infections.</title>
        <authorList>
            <person name="Bjorklund S."/>
            <person name="Bruggemann H."/>
            <person name="Jensen A."/>
            <person name="Hellmark B."/>
            <person name="Soderquist B."/>
        </authorList>
    </citation>
    <scope>NUCLEOTIDE SEQUENCE [LARGE SCALE GENOMIC DNA]</scope>
    <source>
        <strain evidence="6">CCUG 54800</strain>
    </source>
</reference>
<dbReference type="Proteomes" id="UP000730862">
    <property type="component" value="Unassembled WGS sequence"/>
</dbReference>
<dbReference type="InterPro" id="IPR011063">
    <property type="entry name" value="TilS/TtcA_N"/>
</dbReference>
<evidence type="ECO:0000313" key="3">
    <source>
        <dbReference type="EMBL" id="MBS5964877.1"/>
    </source>
</evidence>
<dbReference type="PIRSF" id="PIRSF004976">
    <property type="entry name" value="ATPase_YdaO"/>
    <property type="match status" value="1"/>
</dbReference>
<evidence type="ECO:0000313" key="5">
    <source>
        <dbReference type="EMBL" id="PMC59821.1"/>
    </source>
</evidence>
<feature type="domain" description="tRNA(Ile)-lysidine/2-thiocytidine synthase N-terminal" evidence="2">
    <location>
        <begin position="39"/>
        <end position="202"/>
    </location>
</feature>
<dbReference type="Pfam" id="PF01171">
    <property type="entry name" value="ATP_bind_3"/>
    <property type="match status" value="1"/>
</dbReference>
<dbReference type="Gene3D" id="3.40.50.620">
    <property type="entry name" value="HUPs"/>
    <property type="match status" value="1"/>
</dbReference>
<evidence type="ECO:0000313" key="6">
    <source>
        <dbReference type="Proteomes" id="UP000215413"/>
    </source>
</evidence>
<name>A0A233V0E8_FINMA</name>
<comment type="caution">
    <text evidence="5">The sequence shown here is derived from an EMBL/GenBank/DDBJ whole genome shotgun (WGS) entry which is preliminary data.</text>
</comment>
<reference evidence="4" key="1">
    <citation type="journal article" date="2017" name="J. Clin. Microbiol.">
        <title>Finegoldia magna Isolated from Orthopedic Joint Implant-Associated Infections.</title>
        <authorList>
            <person name="Soderquist B."/>
            <person name="Bjorklund S."/>
            <person name="Hellmark B."/>
            <person name="Jensen A."/>
            <person name="Bruggemann H."/>
        </authorList>
    </citation>
    <scope>NUCLEOTIDE SEQUENCE</scope>
    <source>
        <strain evidence="4">CCUG 54800</strain>
    </source>
</reference>
<gene>
    <name evidence="4" type="ORF">B9N49_02645</name>
    <name evidence="5" type="ORF">CJ208_06360</name>
    <name evidence="3" type="ORF">KIA07_04325</name>
</gene>
<dbReference type="PANTHER" id="PTHR43686:SF1">
    <property type="entry name" value="AMINOTRAN_5 DOMAIN-CONTAINING PROTEIN"/>
    <property type="match status" value="1"/>
</dbReference>
<dbReference type="AlphaFoldDB" id="A0A233V0E8"/>
<dbReference type="EMBL" id="PNHD01000008">
    <property type="protein sequence ID" value="PMC59821.1"/>
    <property type="molecule type" value="Genomic_DNA"/>
</dbReference>
<dbReference type="InterPro" id="IPR014729">
    <property type="entry name" value="Rossmann-like_a/b/a_fold"/>
</dbReference>
<dbReference type="Proteomes" id="UP000235723">
    <property type="component" value="Unassembled WGS sequence"/>
</dbReference>
<dbReference type="PANTHER" id="PTHR43686">
    <property type="entry name" value="SULFURTRANSFERASE-RELATED"/>
    <property type="match status" value="1"/>
</dbReference>
<protein>
    <submittedName>
        <fullName evidence="5">tRNA 2-thiocytidine(32) synthetase TtcA</fullName>
    </submittedName>
</protein>
<evidence type="ECO:0000313" key="7">
    <source>
        <dbReference type="Proteomes" id="UP000235723"/>
    </source>
</evidence>
<proteinExistence type="predicted"/>
<accession>A0A233V0E8</accession>
<reference evidence="5 7" key="3">
    <citation type="submission" date="2017-09" db="EMBL/GenBank/DDBJ databases">
        <title>Bacterial strain isolated from the female urinary microbiota.</title>
        <authorList>
            <person name="Thomas-White K."/>
            <person name="Kumar N."/>
            <person name="Forster S."/>
            <person name="Putonti C."/>
            <person name="Lawley T."/>
            <person name="Wolfe A.J."/>
        </authorList>
    </citation>
    <scope>NUCLEOTIDE SEQUENCE [LARGE SCALE GENOMIC DNA]</scope>
    <source>
        <strain evidence="5 7">UMB0115</strain>
    </source>
</reference>
<dbReference type="CDD" id="cd24138">
    <property type="entry name" value="TtcA-like"/>
    <property type="match status" value="1"/>
</dbReference>
<dbReference type="EMBL" id="JAHAIK010000009">
    <property type="protein sequence ID" value="MBS5964877.1"/>
    <property type="molecule type" value="Genomic_DNA"/>
</dbReference>
<sequence>MQRTVQEVERAIIKKYRKHIWSKFIKAIKQYDLIQDGDKIAVCMSGGKDSLLLAKLFQELQKHGMNNFDLEFIAMNPGYSEENTRLEKENFEKLNIPYHMYDTDVFSVSEKISSNNPCYMCARMRRGALYSKAKELGCNKMALGHHFDDVIETILLNVLCSGNYKTMMPKLHSNNFEGIELIRPMYLIREESVKSWLNYSGLKALDCACSVTKKTEGSMRKQIKLLIEELSDRGFTNVENSIFKSSENVDVSRILGYEYNGEKYNFLDTYGENDL</sequence>
<dbReference type="RefSeq" id="WP_094205411.1">
    <property type="nucleotide sequence ID" value="NZ_CAUPKI010000003.1"/>
</dbReference>
<dbReference type="GO" id="GO:0008033">
    <property type="term" value="P:tRNA processing"/>
    <property type="evidence" value="ECO:0007669"/>
    <property type="project" value="InterPro"/>
</dbReference>
<organism evidence="5 7">
    <name type="scientific">Finegoldia magna</name>
    <name type="common">Peptostreptococcus magnus</name>
    <dbReference type="NCBI Taxonomy" id="1260"/>
    <lineage>
        <taxon>Bacteria</taxon>
        <taxon>Bacillati</taxon>
        <taxon>Bacillota</taxon>
        <taxon>Tissierellia</taxon>
        <taxon>Tissierellales</taxon>
        <taxon>Peptoniphilaceae</taxon>
        <taxon>Finegoldia</taxon>
    </lineage>
</organism>
<dbReference type="SUPFAM" id="SSF52402">
    <property type="entry name" value="Adenine nucleotide alpha hydrolases-like"/>
    <property type="match status" value="1"/>
</dbReference>
<dbReference type="EMBL" id="NDYC01000014">
    <property type="protein sequence ID" value="OXZ28217.1"/>
    <property type="molecule type" value="Genomic_DNA"/>
</dbReference>